<dbReference type="EMBL" id="HE650829">
    <property type="protein sequence ID" value="CCF59809.1"/>
    <property type="molecule type" value="Genomic_DNA"/>
</dbReference>
<gene>
    <name evidence="3" type="primary">KAFR0I00280</name>
    <name evidence="3" type="ORF">KAFR_0I00280</name>
</gene>
<accession>H2AZK9</accession>
<dbReference type="GO" id="GO:0009074">
    <property type="term" value="P:aromatic amino acid family catabolic process"/>
    <property type="evidence" value="ECO:0007669"/>
    <property type="project" value="TreeGrafter"/>
</dbReference>
<protein>
    <recommendedName>
        <fullName evidence="2">Zn(2)-C6 fungal-type domain-containing protein</fullName>
    </recommendedName>
</protein>
<dbReference type="eggNOG" id="ENOG502QRSG">
    <property type="taxonomic scope" value="Eukaryota"/>
</dbReference>
<dbReference type="CDD" id="cd00067">
    <property type="entry name" value="GAL4"/>
    <property type="match status" value="1"/>
</dbReference>
<name>H2AZK9_KAZAF</name>
<dbReference type="PANTHER" id="PTHR31644:SF2">
    <property type="entry name" value="TRANSCRIPTIONAL ACTIVATOR ARO80-RELATED"/>
    <property type="match status" value="1"/>
</dbReference>
<feature type="compositionally biased region" description="Polar residues" evidence="1">
    <location>
        <begin position="199"/>
        <end position="208"/>
    </location>
</feature>
<dbReference type="GO" id="GO:0000981">
    <property type="term" value="F:DNA-binding transcription factor activity, RNA polymerase II-specific"/>
    <property type="evidence" value="ECO:0007669"/>
    <property type="project" value="InterPro"/>
</dbReference>
<dbReference type="HOGENOM" id="CLU_004837_0_0_1"/>
<evidence type="ECO:0000259" key="2">
    <source>
        <dbReference type="PROSITE" id="PS00463"/>
    </source>
</evidence>
<dbReference type="InterPro" id="IPR052780">
    <property type="entry name" value="AAA_Catabolism_Regulators"/>
</dbReference>
<dbReference type="GeneID" id="13883446"/>
<dbReference type="PROSITE" id="PS00463">
    <property type="entry name" value="ZN2_CY6_FUNGAL_1"/>
    <property type="match status" value="1"/>
</dbReference>
<dbReference type="Gene3D" id="4.10.240.10">
    <property type="entry name" value="Zn(2)-C6 fungal-type DNA-binding domain"/>
    <property type="match status" value="1"/>
</dbReference>
<dbReference type="AlphaFoldDB" id="H2AZK9"/>
<dbReference type="InterPro" id="IPR001138">
    <property type="entry name" value="Zn2Cys6_DnaBD"/>
</dbReference>
<feature type="region of interest" description="Disordered" evidence="1">
    <location>
        <begin position="100"/>
        <end position="146"/>
    </location>
</feature>
<dbReference type="SMART" id="SM00066">
    <property type="entry name" value="GAL4"/>
    <property type="match status" value="1"/>
</dbReference>
<dbReference type="RefSeq" id="XP_003958944.1">
    <property type="nucleotide sequence ID" value="XM_003958895.1"/>
</dbReference>
<organism evidence="3 4">
    <name type="scientific">Kazachstania africana (strain ATCC 22294 / BCRC 22015 / CBS 2517 / CECT 1963 / NBRC 1671 / NRRL Y-8276)</name>
    <name type="common">Yeast</name>
    <name type="synonym">Kluyveromyces africanus</name>
    <dbReference type="NCBI Taxonomy" id="1071382"/>
    <lineage>
        <taxon>Eukaryota</taxon>
        <taxon>Fungi</taxon>
        <taxon>Dikarya</taxon>
        <taxon>Ascomycota</taxon>
        <taxon>Saccharomycotina</taxon>
        <taxon>Saccharomycetes</taxon>
        <taxon>Saccharomycetales</taxon>
        <taxon>Saccharomycetaceae</taxon>
        <taxon>Kazachstania</taxon>
    </lineage>
</organism>
<dbReference type="GO" id="GO:0045944">
    <property type="term" value="P:positive regulation of transcription by RNA polymerase II"/>
    <property type="evidence" value="ECO:0007669"/>
    <property type="project" value="EnsemblFungi"/>
</dbReference>
<feature type="compositionally biased region" description="Polar residues" evidence="1">
    <location>
        <begin position="119"/>
        <end position="146"/>
    </location>
</feature>
<evidence type="ECO:0000256" key="1">
    <source>
        <dbReference type="SAM" id="MobiDB-lite"/>
    </source>
</evidence>
<sequence length="936" mass="107493">MELTVPSSTFNEDGSNALSKTVIEGVPSDDPRMREPTKLETKKDGKTKRHAFACVRCHSLKQKCVPSDSNDIYRKPCQRCLRQKIVCKFDLSKRIRKKRKMGMASIDNSAKTSPAVIDNSPSNSVVNDILSNSSQTPPSVQNSDFSVENKRTKIDAVGGPHHSQSSTAITQSTTLPRISDLWHDINQNDQSSNDDKTKASNSFSTSSLPLLNNHQTNFEYMSNNGSPSMNFNLNTYSNNAENNINTQSYSNLDTFYFEKKHRNNVRQPQFQSRDNTTHHQYHLNHAFKKQLQSLLINQKDKIQDISNKFTVWSHQWNQLVHSSMFLPSVSDPISIGILSEEEAQLRLDLYRSEISKNSRIPFIKLPNDLTIKQFRKDKPIFFSVIMSVVSILMNENQTTRETIMKLDSFVINLITNQIFKVNNKSIEVIEAHVTLCMWYNFLEWSSKTRYHLFNYIGCCLTKDLGPTFVDRSFAMFSDEDPYKHKYKKFKTPLEIDPNGPRLTLLVYITSLNISLFLRQTIQARWGKLNEAACHELSKRIELKKLENQLQGKDIYDVDDDEILVTFTNLNHILERIHVYLHEFKEGSQDDGYSCSEEDIEYRERYVSKLVNKYQSDLDDIFKKIPSKRRRLLSFYYSVEAYLHQFKTQHYLNKMRDKPSGDYDAALINDIRASFISCYNCCISSLKQFLNLSPYLITSLPLFHMSRIIYTVGLLLLKLRYSVVSLPIFHNLISITDESIEVVKDLINLLEETSRIYPFNNFLYKFQYVVALFGQTYANKVTELAECVERNNTGTMQFNSLLLNKTNGGSISSTDTAINPKVQSVLLNQKGRDKLFQDLIPRVDIPPSYTPIIENTSAAQTRNENISNITTTTTTTTTNNNNNLPNMNIINNNGNSATSPSIASDNLNDYLTDMNSLAWGFNALNDEFWTDLFINDL</sequence>
<dbReference type="GO" id="GO:0008270">
    <property type="term" value="F:zinc ion binding"/>
    <property type="evidence" value="ECO:0007669"/>
    <property type="project" value="InterPro"/>
</dbReference>
<feature type="domain" description="Zn(2)-C6 fungal-type" evidence="2">
    <location>
        <begin position="53"/>
        <end position="87"/>
    </location>
</feature>
<dbReference type="SUPFAM" id="SSF57701">
    <property type="entry name" value="Zn2/Cys6 DNA-binding domain"/>
    <property type="match status" value="1"/>
</dbReference>
<feature type="compositionally biased region" description="Basic and acidic residues" evidence="1">
    <location>
        <begin position="29"/>
        <end position="44"/>
    </location>
</feature>
<dbReference type="GO" id="GO:0071468">
    <property type="term" value="P:cellular response to acidic pH"/>
    <property type="evidence" value="ECO:0007669"/>
    <property type="project" value="EnsemblFungi"/>
</dbReference>
<keyword evidence="4" id="KW-1185">Reference proteome</keyword>
<dbReference type="InterPro" id="IPR036864">
    <property type="entry name" value="Zn2-C6_fun-type_DNA-bd_sf"/>
</dbReference>
<feature type="region of interest" description="Disordered" evidence="1">
    <location>
        <begin position="1"/>
        <end position="44"/>
    </location>
</feature>
<dbReference type="Proteomes" id="UP000005220">
    <property type="component" value="Chromosome 9"/>
</dbReference>
<reference evidence="3 4" key="1">
    <citation type="journal article" date="2011" name="Proc. Natl. Acad. Sci. U.S.A.">
        <title>Evolutionary erosion of yeast sex chromosomes by mating-type switching accidents.</title>
        <authorList>
            <person name="Gordon J.L."/>
            <person name="Armisen D."/>
            <person name="Proux-Wera E."/>
            <person name="Oheigeartaigh S.S."/>
            <person name="Byrne K.P."/>
            <person name="Wolfe K.H."/>
        </authorList>
    </citation>
    <scope>NUCLEOTIDE SEQUENCE [LARGE SCALE GENOMIC DNA]</scope>
    <source>
        <strain evidence="4">ATCC 22294 / BCRC 22015 / CBS 2517 / CECT 1963 / NBRC 1671 / NRRL Y-8276</strain>
    </source>
</reference>
<evidence type="ECO:0000313" key="3">
    <source>
        <dbReference type="EMBL" id="CCF59809.1"/>
    </source>
</evidence>
<dbReference type="GO" id="GO:0043565">
    <property type="term" value="F:sequence-specific DNA binding"/>
    <property type="evidence" value="ECO:0007669"/>
    <property type="project" value="EnsemblFungi"/>
</dbReference>
<feature type="region of interest" description="Disordered" evidence="1">
    <location>
        <begin position="185"/>
        <end position="208"/>
    </location>
</feature>
<dbReference type="FunCoup" id="H2AZK9">
    <property type="interactions" value="271"/>
</dbReference>
<dbReference type="OrthoDB" id="4454541at2759"/>
<feature type="compositionally biased region" description="Polar residues" evidence="1">
    <location>
        <begin position="1"/>
        <end position="19"/>
    </location>
</feature>
<dbReference type="PANTHER" id="PTHR31644">
    <property type="entry name" value="TRANSCRIPTIONAL ACTIVATOR ARO80-RELATED"/>
    <property type="match status" value="1"/>
</dbReference>
<evidence type="ECO:0000313" key="4">
    <source>
        <dbReference type="Proteomes" id="UP000005220"/>
    </source>
</evidence>
<proteinExistence type="predicted"/>
<dbReference type="GO" id="GO:0005634">
    <property type="term" value="C:nucleus"/>
    <property type="evidence" value="ECO:0007669"/>
    <property type="project" value="EnsemblFungi"/>
</dbReference>
<dbReference type="KEGG" id="kaf:KAFR_0I00280"/>
<dbReference type="InParanoid" id="H2AZK9"/>